<evidence type="ECO:0000259" key="5">
    <source>
        <dbReference type="PROSITE" id="PS50931"/>
    </source>
</evidence>
<keyword evidence="3" id="KW-0238">DNA-binding</keyword>
<dbReference type="EMBL" id="CP055904">
    <property type="protein sequence ID" value="QMR41994.1"/>
    <property type="molecule type" value="Genomic_DNA"/>
</dbReference>
<gene>
    <name evidence="6" type="ORF">HV331_21975</name>
</gene>
<sequence length="86" mass="9799">MKIFFLEVVRAIAELHSFSETAAALNCSQSNISYAVSEVEKYFGKKIFLRNRRGCQLTIEGESVVKKISNIIDIIETIKKMRSWAV</sequence>
<keyword evidence="4" id="KW-0804">Transcription</keyword>
<evidence type="ECO:0000313" key="6">
    <source>
        <dbReference type="EMBL" id="QMR41994.1"/>
    </source>
</evidence>
<evidence type="ECO:0000256" key="2">
    <source>
        <dbReference type="ARBA" id="ARBA00023015"/>
    </source>
</evidence>
<dbReference type="InterPro" id="IPR036390">
    <property type="entry name" value="WH_DNA-bd_sf"/>
</dbReference>
<evidence type="ECO:0000256" key="4">
    <source>
        <dbReference type="ARBA" id="ARBA00023163"/>
    </source>
</evidence>
<dbReference type="PANTHER" id="PTHR30126:SF40">
    <property type="entry name" value="HTH-TYPE TRANSCRIPTIONAL REGULATOR GLTR"/>
    <property type="match status" value="1"/>
</dbReference>
<dbReference type="Pfam" id="PF00126">
    <property type="entry name" value="HTH_1"/>
    <property type="match status" value="1"/>
</dbReference>
<proteinExistence type="inferred from homology"/>
<evidence type="ECO:0000313" key="7">
    <source>
        <dbReference type="Proteomes" id="UP000514462"/>
    </source>
</evidence>
<evidence type="ECO:0000256" key="3">
    <source>
        <dbReference type="ARBA" id="ARBA00023125"/>
    </source>
</evidence>
<accession>A0AAP9R1B7</accession>
<dbReference type="PROSITE" id="PS50931">
    <property type="entry name" value="HTH_LYSR"/>
    <property type="match status" value="1"/>
</dbReference>
<protein>
    <submittedName>
        <fullName evidence="6">LysR family transcriptional regulator</fullName>
    </submittedName>
</protein>
<comment type="similarity">
    <text evidence="1">Belongs to the LysR transcriptional regulatory family.</text>
</comment>
<dbReference type="GO" id="GO:0003700">
    <property type="term" value="F:DNA-binding transcription factor activity"/>
    <property type="evidence" value="ECO:0007669"/>
    <property type="project" value="InterPro"/>
</dbReference>
<reference evidence="7" key="1">
    <citation type="submission" date="2020-06" db="EMBL/GenBank/DDBJ databases">
        <title>REHAB project genomes.</title>
        <authorList>
            <person name="Shaw L.P."/>
        </authorList>
    </citation>
    <scope>NUCLEOTIDE SEQUENCE [LARGE SCALE GENOMIC DNA]</scope>
    <source>
        <strain evidence="7">RHBSTW-00938</strain>
    </source>
</reference>
<dbReference type="InterPro" id="IPR036388">
    <property type="entry name" value="WH-like_DNA-bd_sf"/>
</dbReference>
<dbReference type="RefSeq" id="WP_045382657.1">
    <property type="nucleotide sequence ID" value="NZ_CABHFP010000014.1"/>
</dbReference>
<dbReference type="GO" id="GO:0000976">
    <property type="term" value="F:transcription cis-regulatory region binding"/>
    <property type="evidence" value="ECO:0007669"/>
    <property type="project" value="TreeGrafter"/>
</dbReference>
<dbReference type="SUPFAM" id="SSF46785">
    <property type="entry name" value="Winged helix' DNA-binding domain"/>
    <property type="match status" value="1"/>
</dbReference>
<dbReference type="Proteomes" id="UP000514462">
    <property type="component" value="Chromosome"/>
</dbReference>
<dbReference type="Gene3D" id="1.10.10.10">
    <property type="entry name" value="Winged helix-like DNA-binding domain superfamily/Winged helix DNA-binding domain"/>
    <property type="match status" value="1"/>
</dbReference>
<organism evidence="6 7">
    <name type="scientific">Klebsiella aerogenes</name>
    <name type="common">Enterobacter aerogenes</name>
    <dbReference type="NCBI Taxonomy" id="548"/>
    <lineage>
        <taxon>Bacteria</taxon>
        <taxon>Pseudomonadati</taxon>
        <taxon>Pseudomonadota</taxon>
        <taxon>Gammaproteobacteria</taxon>
        <taxon>Enterobacterales</taxon>
        <taxon>Enterobacteriaceae</taxon>
        <taxon>Klebsiella/Raoultella group</taxon>
        <taxon>Klebsiella</taxon>
    </lineage>
</organism>
<feature type="domain" description="HTH lysR-type" evidence="5">
    <location>
        <begin position="1"/>
        <end position="58"/>
    </location>
</feature>
<evidence type="ECO:0000256" key="1">
    <source>
        <dbReference type="ARBA" id="ARBA00009437"/>
    </source>
</evidence>
<dbReference type="AlphaFoldDB" id="A0AAP9R1B7"/>
<dbReference type="PANTHER" id="PTHR30126">
    <property type="entry name" value="HTH-TYPE TRANSCRIPTIONAL REGULATOR"/>
    <property type="match status" value="1"/>
</dbReference>
<keyword evidence="2" id="KW-0805">Transcription regulation</keyword>
<dbReference type="InterPro" id="IPR000847">
    <property type="entry name" value="LysR_HTH_N"/>
</dbReference>
<name>A0AAP9R1B7_KLEAE</name>